<keyword evidence="3" id="KW-0269">Exonuclease</keyword>
<dbReference type="EMBL" id="MSFL01000012">
    <property type="protein sequence ID" value="PWY82083.1"/>
    <property type="molecule type" value="Genomic_DNA"/>
</dbReference>
<dbReference type="InterPro" id="IPR036397">
    <property type="entry name" value="RNaseH_sf"/>
</dbReference>
<accession>A0A317W6S8</accession>
<dbReference type="Proteomes" id="UP000247233">
    <property type="component" value="Unassembled WGS sequence"/>
</dbReference>
<dbReference type="AlphaFoldDB" id="A0A317W6S8"/>
<dbReference type="GO" id="GO:0003676">
    <property type="term" value="F:nucleic acid binding"/>
    <property type="evidence" value="ECO:0007669"/>
    <property type="project" value="InterPro"/>
</dbReference>
<evidence type="ECO:0000256" key="4">
    <source>
        <dbReference type="SAM" id="MobiDB-lite"/>
    </source>
</evidence>
<name>A0A317W6S8_9EURO</name>
<dbReference type="OrthoDB" id="16516at2759"/>
<dbReference type="VEuPathDB" id="FungiDB:BO70DRAFT_405221"/>
<sequence>MTLPQNSFPAGVPTAPKAMLQNRGKGNWKHNIKPYSKPKSDDTTTLPPRKPRHPRSLDWNTWSQLDDAAKETVMEYLNEQATPLWQTEGWSQDPLFQRTPLESENPQARKAVAIDCEMVGTYPDGEELVQVCLVDVLTRKLILDLAVIPTAPVMDWRTSYSGMTKALLHWRKSRGETVYGWEAARRAVFRYINADTVLVGHSLHVDLEALGILHDRVVDTYLLVRRETAAGRVARHRSSHKLKSLVEECRGVSIQADPFGHCCSEDTFGAREVLLWCCLRPTLLRDDVMDFL</sequence>
<dbReference type="GeneID" id="37069343"/>
<evidence type="ECO:0000256" key="3">
    <source>
        <dbReference type="ARBA" id="ARBA00022839"/>
    </source>
</evidence>
<dbReference type="GO" id="GO:0005634">
    <property type="term" value="C:nucleus"/>
    <property type="evidence" value="ECO:0007669"/>
    <property type="project" value="TreeGrafter"/>
</dbReference>
<dbReference type="Pfam" id="PF00929">
    <property type="entry name" value="RNase_T"/>
    <property type="match status" value="1"/>
</dbReference>
<evidence type="ECO:0000313" key="7">
    <source>
        <dbReference type="Proteomes" id="UP000247233"/>
    </source>
</evidence>
<reference evidence="6 7" key="1">
    <citation type="submission" date="2016-12" db="EMBL/GenBank/DDBJ databases">
        <title>The genomes of Aspergillus section Nigri reveals drivers in fungal speciation.</title>
        <authorList>
            <consortium name="DOE Joint Genome Institute"/>
            <person name="Vesth T.C."/>
            <person name="Nybo J."/>
            <person name="Theobald S."/>
            <person name="Brandl J."/>
            <person name="Frisvad J.C."/>
            <person name="Nielsen K.F."/>
            <person name="Lyhne E.K."/>
            <person name="Kogle M.E."/>
            <person name="Kuo A."/>
            <person name="Riley R."/>
            <person name="Clum A."/>
            <person name="Nolan M."/>
            <person name="Lipzen A."/>
            <person name="Salamov A."/>
            <person name="Henrissat B."/>
            <person name="Wiebenga A."/>
            <person name="De Vries R.P."/>
            <person name="Grigoriev I.V."/>
            <person name="Mortensen U.H."/>
            <person name="Andersen M.R."/>
            <person name="Baker S.E."/>
        </authorList>
    </citation>
    <scope>NUCLEOTIDE SEQUENCE [LARGE SCALE GENOMIC DNA]</scope>
    <source>
        <strain evidence="6 7">CBS 117.55</strain>
    </source>
</reference>
<dbReference type="RefSeq" id="XP_025399348.1">
    <property type="nucleotide sequence ID" value="XM_025547106.1"/>
</dbReference>
<keyword evidence="1" id="KW-0540">Nuclease</keyword>
<feature type="domain" description="Exonuclease" evidence="5">
    <location>
        <begin position="110"/>
        <end position="283"/>
    </location>
</feature>
<evidence type="ECO:0000256" key="1">
    <source>
        <dbReference type="ARBA" id="ARBA00022722"/>
    </source>
</evidence>
<keyword evidence="7" id="KW-1185">Reference proteome</keyword>
<dbReference type="GO" id="GO:0004527">
    <property type="term" value="F:exonuclease activity"/>
    <property type="evidence" value="ECO:0007669"/>
    <property type="project" value="UniProtKB-KW"/>
</dbReference>
<dbReference type="CDD" id="cd06137">
    <property type="entry name" value="DEDDh_RNase"/>
    <property type="match status" value="1"/>
</dbReference>
<dbReference type="PANTHER" id="PTHR12801:SF114">
    <property type="entry name" value="EXONUCLEASE, PUTATIVE (AFU_ORTHOLOGUE AFUA_7G00870)-RELATED"/>
    <property type="match status" value="1"/>
</dbReference>
<comment type="caution">
    <text evidence="6">The sequence shown here is derived from an EMBL/GenBank/DDBJ whole genome shotgun (WGS) entry which is preliminary data.</text>
</comment>
<evidence type="ECO:0000313" key="6">
    <source>
        <dbReference type="EMBL" id="PWY82083.1"/>
    </source>
</evidence>
<organism evidence="6 7">
    <name type="scientific">Aspergillus heteromorphus CBS 117.55</name>
    <dbReference type="NCBI Taxonomy" id="1448321"/>
    <lineage>
        <taxon>Eukaryota</taxon>
        <taxon>Fungi</taxon>
        <taxon>Dikarya</taxon>
        <taxon>Ascomycota</taxon>
        <taxon>Pezizomycotina</taxon>
        <taxon>Eurotiomycetes</taxon>
        <taxon>Eurotiomycetidae</taxon>
        <taxon>Eurotiales</taxon>
        <taxon>Aspergillaceae</taxon>
        <taxon>Aspergillus</taxon>
        <taxon>Aspergillus subgen. Circumdati</taxon>
    </lineage>
</organism>
<dbReference type="STRING" id="1448321.A0A317W6S8"/>
<keyword evidence="2" id="KW-0378">Hydrolase</keyword>
<dbReference type="InterPro" id="IPR013520">
    <property type="entry name" value="Ribonucl_H"/>
</dbReference>
<dbReference type="PANTHER" id="PTHR12801">
    <property type="entry name" value="RNA EXONUCLEASE REXO1 / RECO3 FAMILY MEMBER-RELATED"/>
    <property type="match status" value="1"/>
</dbReference>
<dbReference type="SMART" id="SM00479">
    <property type="entry name" value="EXOIII"/>
    <property type="match status" value="1"/>
</dbReference>
<proteinExistence type="predicted"/>
<gene>
    <name evidence="6" type="ORF">BO70DRAFT_405221</name>
</gene>
<feature type="region of interest" description="Disordered" evidence="4">
    <location>
        <begin position="1"/>
        <end position="61"/>
    </location>
</feature>
<evidence type="ECO:0000259" key="5">
    <source>
        <dbReference type="SMART" id="SM00479"/>
    </source>
</evidence>
<dbReference type="GO" id="GO:0006364">
    <property type="term" value="P:rRNA processing"/>
    <property type="evidence" value="ECO:0007669"/>
    <property type="project" value="TreeGrafter"/>
</dbReference>
<dbReference type="SUPFAM" id="SSF53098">
    <property type="entry name" value="Ribonuclease H-like"/>
    <property type="match status" value="1"/>
</dbReference>
<dbReference type="InterPro" id="IPR047021">
    <property type="entry name" value="REXO1/3/4-like"/>
</dbReference>
<dbReference type="InterPro" id="IPR012337">
    <property type="entry name" value="RNaseH-like_sf"/>
</dbReference>
<dbReference type="Gene3D" id="3.30.420.10">
    <property type="entry name" value="Ribonuclease H-like superfamily/Ribonuclease H"/>
    <property type="match status" value="1"/>
</dbReference>
<protein>
    <recommendedName>
        <fullName evidence="5">Exonuclease domain-containing protein</fullName>
    </recommendedName>
</protein>
<evidence type="ECO:0000256" key="2">
    <source>
        <dbReference type="ARBA" id="ARBA00022801"/>
    </source>
</evidence>
<dbReference type="GO" id="GO:0000027">
    <property type="term" value="P:ribosomal large subunit assembly"/>
    <property type="evidence" value="ECO:0007669"/>
    <property type="project" value="TreeGrafter"/>
</dbReference>